<accession>A0A0C3P6L7</accession>
<gene>
    <name evidence="2" type="ORF">M404DRAFT_1001642</name>
</gene>
<evidence type="ECO:0000256" key="1">
    <source>
        <dbReference type="SAM" id="SignalP"/>
    </source>
</evidence>
<keyword evidence="1" id="KW-0732">Signal</keyword>
<dbReference type="AlphaFoldDB" id="A0A0C3P6L7"/>
<reference evidence="2 3" key="1">
    <citation type="submission" date="2014-04" db="EMBL/GenBank/DDBJ databases">
        <authorList>
            <consortium name="DOE Joint Genome Institute"/>
            <person name="Kuo A."/>
            <person name="Kohler A."/>
            <person name="Costa M.D."/>
            <person name="Nagy L.G."/>
            <person name="Floudas D."/>
            <person name="Copeland A."/>
            <person name="Barry K.W."/>
            <person name="Cichocki N."/>
            <person name="Veneault-Fourrey C."/>
            <person name="LaButti K."/>
            <person name="Lindquist E.A."/>
            <person name="Lipzen A."/>
            <person name="Lundell T."/>
            <person name="Morin E."/>
            <person name="Murat C."/>
            <person name="Sun H."/>
            <person name="Tunlid A."/>
            <person name="Henrissat B."/>
            <person name="Grigoriev I.V."/>
            <person name="Hibbett D.S."/>
            <person name="Martin F."/>
            <person name="Nordberg H.P."/>
            <person name="Cantor M.N."/>
            <person name="Hua S.X."/>
        </authorList>
    </citation>
    <scope>NUCLEOTIDE SEQUENCE [LARGE SCALE GENOMIC DNA]</scope>
    <source>
        <strain evidence="2 3">Marx 270</strain>
    </source>
</reference>
<keyword evidence="3" id="KW-1185">Reference proteome</keyword>
<evidence type="ECO:0000313" key="3">
    <source>
        <dbReference type="Proteomes" id="UP000054217"/>
    </source>
</evidence>
<dbReference type="Proteomes" id="UP000054217">
    <property type="component" value="Unassembled WGS sequence"/>
</dbReference>
<feature type="signal peptide" evidence="1">
    <location>
        <begin position="1"/>
        <end position="24"/>
    </location>
</feature>
<proteinExistence type="predicted"/>
<reference evidence="3" key="2">
    <citation type="submission" date="2015-01" db="EMBL/GenBank/DDBJ databases">
        <title>Evolutionary Origins and Diversification of the Mycorrhizal Mutualists.</title>
        <authorList>
            <consortium name="DOE Joint Genome Institute"/>
            <consortium name="Mycorrhizal Genomics Consortium"/>
            <person name="Kohler A."/>
            <person name="Kuo A."/>
            <person name="Nagy L.G."/>
            <person name="Floudas D."/>
            <person name="Copeland A."/>
            <person name="Barry K.W."/>
            <person name="Cichocki N."/>
            <person name="Veneault-Fourrey C."/>
            <person name="LaButti K."/>
            <person name="Lindquist E.A."/>
            <person name="Lipzen A."/>
            <person name="Lundell T."/>
            <person name="Morin E."/>
            <person name="Murat C."/>
            <person name="Riley R."/>
            <person name="Ohm R."/>
            <person name="Sun H."/>
            <person name="Tunlid A."/>
            <person name="Henrissat B."/>
            <person name="Grigoriev I.V."/>
            <person name="Hibbett D.S."/>
            <person name="Martin F."/>
        </authorList>
    </citation>
    <scope>NUCLEOTIDE SEQUENCE [LARGE SCALE GENOMIC DNA]</scope>
    <source>
        <strain evidence="3">Marx 270</strain>
    </source>
</reference>
<name>A0A0C3P6L7_PISTI</name>
<protein>
    <submittedName>
        <fullName evidence="2">Uncharacterized protein</fullName>
    </submittedName>
</protein>
<sequence>MWCIPSHFPALSFANLTRLLSAAAFQVDGNAISMPMLRCSSKPIDPRIYILRMPDLGI</sequence>
<dbReference type="InParanoid" id="A0A0C3P6L7"/>
<evidence type="ECO:0000313" key="2">
    <source>
        <dbReference type="EMBL" id="KIO03014.1"/>
    </source>
</evidence>
<dbReference type="EMBL" id="KN831978">
    <property type="protein sequence ID" value="KIO03014.1"/>
    <property type="molecule type" value="Genomic_DNA"/>
</dbReference>
<dbReference type="HOGENOM" id="CLU_2980078_0_0_1"/>
<feature type="chain" id="PRO_5002176770" evidence="1">
    <location>
        <begin position="25"/>
        <end position="58"/>
    </location>
</feature>
<organism evidence="2 3">
    <name type="scientific">Pisolithus tinctorius Marx 270</name>
    <dbReference type="NCBI Taxonomy" id="870435"/>
    <lineage>
        <taxon>Eukaryota</taxon>
        <taxon>Fungi</taxon>
        <taxon>Dikarya</taxon>
        <taxon>Basidiomycota</taxon>
        <taxon>Agaricomycotina</taxon>
        <taxon>Agaricomycetes</taxon>
        <taxon>Agaricomycetidae</taxon>
        <taxon>Boletales</taxon>
        <taxon>Sclerodermatineae</taxon>
        <taxon>Pisolithaceae</taxon>
        <taxon>Pisolithus</taxon>
    </lineage>
</organism>